<dbReference type="EMBL" id="CP003360">
    <property type="protein sequence ID" value="AFM24147.1"/>
    <property type="molecule type" value="Genomic_DNA"/>
</dbReference>
<dbReference type="HOGENOM" id="CLU_188983_0_0_7"/>
<evidence type="ECO:0000313" key="3">
    <source>
        <dbReference type="Proteomes" id="UP000006055"/>
    </source>
</evidence>
<sequence>MGIEEVLLGLADRILDFDEASLAQLQEKYLKKVSEFSPTRDWERAIVVYFLINSVRVKNKIFNEKVKGSGPPEPTKPTKSLLKVVK</sequence>
<dbReference type="AlphaFoldDB" id="I4C3K6"/>
<accession>I4C3K6</accession>
<dbReference type="KEGG" id="dti:Desti_1435"/>
<evidence type="ECO:0000256" key="1">
    <source>
        <dbReference type="SAM" id="MobiDB-lite"/>
    </source>
</evidence>
<reference evidence="3" key="1">
    <citation type="submission" date="2012-06" db="EMBL/GenBank/DDBJ databases">
        <title>Complete sequence of chromosome of Desulfomonile tiedjei DSM 6799.</title>
        <authorList>
            <person name="Lucas S."/>
            <person name="Copeland A."/>
            <person name="Lapidus A."/>
            <person name="Glavina del Rio T."/>
            <person name="Dalin E."/>
            <person name="Tice H."/>
            <person name="Bruce D."/>
            <person name="Goodwin L."/>
            <person name="Pitluck S."/>
            <person name="Peters L."/>
            <person name="Ovchinnikova G."/>
            <person name="Zeytun A."/>
            <person name="Lu M."/>
            <person name="Kyrpides N."/>
            <person name="Mavromatis K."/>
            <person name="Ivanova N."/>
            <person name="Brettin T."/>
            <person name="Detter J.C."/>
            <person name="Han C."/>
            <person name="Larimer F."/>
            <person name="Land M."/>
            <person name="Hauser L."/>
            <person name="Markowitz V."/>
            <person name="Cheng J.-F."/>
            <person name="Hugenholtz P."/>
            <person name="Woyke T."/>
            <person name="Wu D."/>
            <person name="Spring S."/>
            <person name="Schroeder M."/>
            <person name="Brambilla E."/>
            <person name="Klenk H.-P."/>
            <person name="Eisen J.A."/>
        </authorList>
    </citation>
    <scope>NUCLEOTIDE SEQUENCE [LARGE SCALE GENOMIC DNA]</scope>
    <source>
        <strain evidence="3">ATCC 49306 / DSM 6799 / DCB-1</strain>
    </source>
</reference>
<evidence type="ECO:0000313" key="2">
    <source>
        <dbReference type="EMBL" id="AFM24147.1"/>
    </source>
</evidence>
<dbReference type="OrthoDB" id="5457538at2"/>
<dbReference type="RefSeq" id="WP_014809295.1">
    <property type="nucleotide sequence ID" value="NC_018025.1"/>
</dbReference>
<proteinExistence type="predicted"/>
<dbReference type="STRING" id="706587.Desti_1435"/>
<name>I4C3K6_DESTA</name>
<gene>
    <name evidence="2" type="ordered locus">Desti_1435</name>
</gene>
<keyword evidence="3" id="KW-1185">Reference proteome</keyword>
<feature type="region of interest" description="Disordered" evidence="1">
    <location>
        <begin position="66"/>
        <end position="86"/>
    </location>
</feature>
<organism evidence="2 3">
    <name type="scientific">Desulfomonile tiedjei (strain ATCC 49306 / DSM 6799 / DCB-1)</name>
    <dbReference type="NCBI Taxonomy" id="706587"/>
    <lineage>
        <taxon>Bacteria</taxon>
        <taxon>Pseudomonadati</taxon>
        <taxon>Thermodesulfobacteriota</taxon>
        <taxon>Desulfomonilia</taxon>
        <taxon>Desulfomonilales</taxon>
        <taxon>Desulfomonilaceae</taxon>
        <taxon>Desulfomonile</taxon>
    </lineage>
</organism>
<protein>
    <submittedName>
        <fullName evidence="2">Uncharacterized protein</fullName>
    </submittedName>
</protein>
<dbReference type="eggNOG" id="ENOG50343K9">
    <property type="taxonomic scope" value="Bacteria"/>
</dbReference>
<dbReference type="Proteomes" id="UP000006055">
    <property type="component" value="Chromosome"/>
</dbReference>